<dbReference type="EMBL" id="JBHUHX010000021">
    <property type="protein sequence ID" value="MFD2112165.1"/>
    <property type="molecule type" value="Genomic_DNA"/>
</dbReference>
<organism evidence="2 3">
    <name type="scientific">Thiorhodococcus fuscus</name>
    <dbReference type="NCBI Taxonomy" id="527200"/>
    <lineage>
        <taxon>Bacteria</taxon>
        <taxon>Pseudomonadati</taxon>
        <taxon>Pseudomonadota</taxon>
        <taxon>Gammaproteobacteria</taxon>
        <taxon>Chromatiales</taxon>
        <taxon>Chromatiaceae</taxon>
        <taxon>Thiorhodococcus</taxon>
    </lineage>
</organism>
<gene>
    <name evidence="2" type="ORF">ACFSJC_09980</name>
</gene>
<dbReference type="InterPro" id="IPR035093">
    <property type="entry name" value="RelE/ParE_toxin_dom_sf"/>
</dbReference>
<dbReference type="RefSeq" id="WP_007039807.1">
    <property type="nucleotide sequence ID" value="NZ_JBHUHX010000021.1"/>
</dbReference>
<dbReference type="Proteomes" id="UP001597337">
    <property type="component" value="Unassembled WGS sequence"/>
</dbReference>
<dbReference type="Gene3D" id="3.30.2310.20">
    <property type="entry name" value="RelE-like"/>
    <property type="match status" value="1"/>
</dbReference>
<name>A0ABW4Y990_9GAMM</name>
<keyword evidence="1" id="KW-1277">Toxin-antitoxin system</keyword>
<accession>A0ABW4Y990</accession>
<sequence length="103" mass="11566">MAGELIWSRTALDDSEAIVAFIARDSQVQARRFVEKLVDTCERLLVQPALGSLPPESRREGIMEYGLYSFRILGEHQGNDLHLLAVVPFHSWNTPMSVSNLTP</sequence>
<protein>
    <submittedName>
        <fullName evidence="2">Type II toxin-antitoxin system RelE/ParE family toxin</fullName>
    </submittedName>
</protein>
<evidence type="ECO:0000313" key="2">
    <source>
        <dbReference type="EMBL" id="MFD2112165.1"/>
    </source>
</evidence>
<comment type="caution">
    <text evidence="2">The sequence shown here is derived from an EMBL/GenBank/DDBJ whole genome shotgun (WGS) entry which is preliminary data.</text>
</comment>
<dbReference type="InterPro" id="IPR007712">
    <property type="entry name" value="RelE/ParE_toxin"/>
</dbReference>
<reference evidence="3" key="1">
    <citation type="journal article" date="2019" name="Int. J. Syst. Evol. Microbiol.">
        <title>The Global Catalogue of Microorganisms (GCM) 10K type strain sequencing project: providing services to taxonomists for standard genome sequencing and annotation.</title>
        <authorList>
            <consortium name="The Broad Institute Genomics Platform"/>
            <consortium name="The Broad Institute Genome Sequencing Center for Infectious Disease"/>
            <person name="Wu L."/>
            <person name="Ma J."/>
        </authorList>
    </citation>
    <scope>NUCLEOTIDE SEQUENCE [LARGE SCALE GENOMIC DNA]</scope>
    <source>
        <strain evidence="3">KACC 12597</strain>
    </source>
</reference>
<dbReference type="Pfam" id="PF05016">
    <property type="entry name" value="ParE_toxin"/>
    <property type="match status" value="1"/>
</dbReference>
<keyword evidence="3" id="KW-1185">Reference proteome</keyword>
<evidence type="ECO:0000313" key="3">
    <source>
        <dbReference type="Proteomes" id="UP001597337"/>
    </source>
</evidence>
<evidence type="ECO:0000256" key="1">
    <source>
        <dbReference type="ARBA" id="ARBA00022649"/>
    </source>
</evidence>
<proteinExistence type="predicted"/>